<sequence length="260" mass="29028">MNYQFLVFIFVLSAKIAFALEDDTDMPEQLFLDVPLNEILGSASARPLVEPWSSAYVDAVRSRRFGDAIWARYQMEGGVKDGIIEQANMTVMDSIKEDAVGYKENAPRQYEEALSFYANPSAHDSHPEVLQVITQITSEDVARFGSLSKRDTFGTKCSTHWLALAHDCQLVLDNMFRSKVLVGNVRDISIQNGCRIRVGPYHSAPDITYHTIYAVALLIEERCHLHRGCCDWVSGNSPRSLEHGSGHRKICLSGKPTGCS</sequence>
<feature type="signal peptide" evidence="1">
    <location>
        <begin position="1"/>
        <end position="19"/>
    </location>
</feature>
<evidence type="ECO:0000313" key="2">
    <source>
        <dbReference type="EMBL" id="KAF5658018.1"/>
    </source>
</evidence>
<feature type="chain" id="PRO_5034401268" evidence="1">
    <location>
        <begin position="20"/>
        <end position="260"/>
    </location>
</feature>
<dbReference type="EMBL" id="JAAQPE010000613">
    <property type="protein sequence ID" value="KAF5658018.1"/>
    <property type="molecule type" value="Genomic_DNA"/>
</dbReference>
<dbReference type="Proteomes" id="UP000572754">
    <property type="component" value="Unassembled WGS sequence"/>
</dbReference>
<protein>
    <submittedName>
        <fullName evidence="2">Uncharacterized protein</fullName>
    </submittedName>
</protein>
<evidence type="ECO:0000313" key="3">
    <source>
        <dbReference type="Proteomes" id="UP000572754"/>
    </source>
</evidence>
<accession>A0A8H5SUT6</accession>
<keyword evidence="3" id="KW-1185">Reference proteome</keyword>
<reference evidence="3" key="1">
    <citation type="journal article" date="2020" name="BMC Genomics">
        <title>Correction to: Identification and distribution of gene clusters required for synthesis of sphingolipid metabolism inhibitors in diverse species of the filamentous fungus Fusarium.</title>
        <authorList>
            <person name="Kim H.S."/>
            <person name="Lohmar J.M."/>
            <person name="Busman M."/>
            <person name="Brown D.W."/>
            <person name="Naumann T.A."/>
            <person name="Divon H.H."/>
            <person name="Lysoe E."/>
            <person name="Uhlig S."/>
            <person name="Proctor R.H."/>
        </authorList>
    </citation>
    <scope>NUCLEOTIDE SEQUENCE [LARGE SCALE GENOMIC DNA]</scope>
    <source>
        <strain evidence="3">NRRL 25331</strain>
    </source>
</reference>
<organism evidence="2 3">
    <name type="scientific">Fusarium circinatum</name>
    <name type="common">Pitch canker fungus</name>
    <name type="synonym">Gibberella circinata</name>
    <dbReference type="NCBI Taxonomy" id="48490"/>
    <lineage>
        <taxon>Eukaryota</taxon>
        <taxon>Fungi</taxon>
        <taxon>Dikarya</taxon>
        <taxon>Ascomycota</taxon>
        <taxon>Pezizomycotina</taxon>
        <taxon>Sordariomycetes</taxon>
        <taxon>Hypocreomycetidae</taxon>
        <taxon>Hypocreales</taxon>
        <taxon>Nectriaceae</taxon>
        <taxon>Fusarium</taxon>
        <taxon>Fusarium fujikuroi species complex</taxon>
    </lineage>
</organism>
<dbReference type="AlphaFoldDB" id="A0A8H5SUT6"/>
<keyword evidence="1" id="KW-0732">Signal</keyword>
<evidence type="ECO:0000256" key="1">
    <source>
        <dbReference type="SAM" id="SignalP"/>
    </source>
</evidence>
<comment type="caution">
    <text evidence="2">The sequence shown here is derived from an EMBL/GenBank/DDBJ whole genome shotgun (WGS) entry which is preliminary data.</text>
</comment>
<gene>
    <name evidence="2" type="ORF">FCIRC_13025</name>
</gene>
<name>A0A8H5SUT6_FUSCI</name>
<reference evidence="2 3" key="2">
    <citation type="submission" date="2020-05" db="EMBL/GenBank/DDBJ databases">
        <title>Identification and distribution of gene clusters putatively required for synthesis of sphingolipid metabolism inhibitors in phylogenetically diverse species of the filamentous fungus Fusarium.</title>
        <authorList>
            <person name="Kim H.-S."/>
            <person name="Busman M."/>
            <person name="Brown D.W."/>
            <person name="Divon H."/>
            <person name="Uhlig S."/>
            <person name="Proctor R.H."/>
        </authorList>
    </citation>
    <scope>NUCLEOTIDE SEQUENCE [LARGE SCALE GENOMIC DNA]</scope>
    <source>
        <strain evidence="2 3">NRRL 25331</strain>
    </source>
</reference>
<proteinExistence type="predicted"/>